<accession>A0A9X9ME40</accession>
<comment type="caution">
    <text evidence="2">The sequence shown here is derived from an EMBL/GenBank/DDBJ whole genome shotgun (WGS) entry which is preliminary data.</text>
</comment>
<sequence>VPNITSIHSYFSILHPRLARTSPQPKDPHSSSFPGASESTKSPQISPSPAALWVLIVLNSLSWQDKGIENALSVPKTRQRPGADWMVIKRGESICLR</sequence>
<keyword evidence="3" id="KW-1185">Reference proteome</keyword>
<evidence type="ECO:0000313" key="2">
    <source>
        <dbReference type="EMBL" id="VCX43351.1"/>
    </source>
</evidence>
<reference evidence="2 3" key="1">
    <citation type="submission" date="2018-10" db="EMBL/GenBank/DDBJ databases">
        <authorList>
            <person name="Ekblom R."/>
            <person name="Jareborg N."/>
        </authorList>
    </citation>
    <scope>NUCLEOTIDE SEQUENCE [LARGE SCALE GENOMIC DNA]</scope>
    <source>
        <tissue evidence="2">Muscle</tissue>
    </source>
</reference>
<evidence type="ECO:0000313" key="3">
    <source>
        <dbReference type="Proteomes" id="UP000269945"/>
    </source>
</evidence>
<evidence type="ECO:0000256" key="1">
    <source>
        <dbReference type="SAM" id="MobiDB-lite"/>
    </source>
</evidence>
<feature type="region of interest" description="Disordered" evidence="1">
    <location>
        <begin position="19"/>
        <end position="46"/>
    </location>
</feature>
<dbReference type="EMBL" id="CYRY02047356">
    <property type="protein sequence ID" value="VCX43351.1"/>
    <property type="molecule type" value="Genomic_DNA"/>
</dbReference>
<feature type="non-terminal residue" evidence="2">
    <location>
        <position position="1"/>
    </location>
</feature>
<dbReference type="Proteomes" id="UP000269945">
    <property type="component" value="Unassembled WGS sequence"/>
</dbReference>
<feature type="compositionally biased region" description="Polar residues" evidence="1">
    <location>
        <begin position="30"/>
        <end position="46"/>
    </location>
</feature>
<name>A0A9X9ME40_GULGU</name>
<dbReference type="AlphaFoldDB" id="A0A9X9ME40"/>
<organism evidence="2 3">
    <name type="scientific">Gulo gulo</name>
    <name type="common">Wolverine</name>
    <name type="synonym">Gluton</name>
    <dbReference type="NCBI Taxonomy" id="48420"/>
    <lineage>
        <taxon>Eukaryota</taxon>
        <taxon>Metazoa</taxon>
        <taxon>Chordata</taxon>
        <taxon>Craniata</taxon>
        <taxon>Vertebrata</taxon>
        <taxon>Euteleostomi</taxon>
        <taxon>Mammalia</taxon>
        <taxon>Eutheria</taxon>
        <taxon>Laurasiatheria</taxon>
        <taxon>Carnivora</taxon>
        <taxon>Caniformia</taxon>
        <taxon>Musteloidea</taxon>
        <taxon>Mustelidae</taxon>
        <taxon>Guloninae</taxon>
        <taxon>Gulo</taxon>
    </lineage>
</organism>
<proteinExistence type="predicted"/>
<gene>
    <name evidence="2" type="ORF">BN2614_LOCUS2</name>
</gene>
<protein>
    <submittedName>
        <fullName evidence="2">Uncharacterized protein</fullName>
    </submittedName>
</protein>